<feature type="region of interest" description="Disordered" evidence="2">
    <location>
        <begin position="131"/>
        <end position="161"/>
    </location>
</feature>
<evidence type="ECO:0000313" key="5">
    <source>
        <dbReference type="Proteomes" id="UP000283589"/>
    </source>
</evidence>
<dbReference type="AlphaFoldDB" id="A0A412X1K5"/>
<feature type="chain" id="PRO_5019004305" description="DUF4988 domain-containing protein" evidence="3">
    <location>
        <begin position="27"/>
        <end position="871"/>
    </location>
</feature>
<evidence type="ECO:0000256" key="2">
    <source>
        <dbReference type="SAM" id="MobiDB-lite"/>
    </source>
</evidence>
<protein>
    <recommendedName>
        <fullName evidence="6">DUF4988 domain-containing protein</fullName>
    </recommendedName>
</protein>
<keyword evidence="1" id="KW-0175">Coiled coil</keyword>
<evidence type="ECO:0008006" key="6">
    <source>
        <dbReference type="Google" id="ProtNLM"/>
    </source>
</evidence>
<evidence type="ECO:0000313" key="4">
    <source>
        <dbReference type="EMBL" id="RGV34095.1"/>
    </source>
</evidence>
<comment type="caution">
    <text evidence="4">The sequence shown here is derived from an EMBL/GenBank/DDBJ whole genome shotgun (WGS) entry which is preliminary data.</text>
</comment>
<name>A0A412X1K5_9BACT</name>
<dbReference type="STRING" id="1121130.GCA_000519105_01875"/>
<proteinExistence type="predicted"/>
<feature type="signal peptide" evidence="3">
    <location>
        <begin position="1"/>
        <end position="26"/>
    </location>
</feature>
<feature type="coiled-coil region" evidence="1">
    <location>
        <begin position="28"/>
        <end position="55"/>
    </location>
</feature>
<dbReference type="RefSeq" id="WP_118260133.1">
    <property type="nucleotide sequence ID" value="NZ_CANPJS010000008.1"/>
</dbReference>
<accession>A0A412X1K5</accession>
<gene>
    <name evidence="4" type="ORF">DWW18_09185</name>
</gene>
<dbReference type="PROSITE" id="PS51257">
    <property type="entry name" value="PROKAR_LIPOPROTEIN"/>
    <property type="match status" value="1"/>
</dbReference>
<organism evidence="4 5">
    <name type="scientific">Butyricimonas virosa</name>
    <dbReference type="NCBI Taxonomy" id="544645"/>
    <lineage>
        <taxon>Bacteria</taxon>
        <taxon>Pseudomonadati</taxon>
        <taxon>Bacteroidota</taxon>
        <taxon>Bacteroidia</taxon>
        <taxon>Bacteroidales</taxon>
        <taxon>Odoribacteraceae</taxon>
        <taxon>Butyricimonas</taxon>
    </lineage>
</organism>
<dbReference type="Proteomes" id="UP000283589">
    <property type="component" value="Unassembled WGS sequence"/>
</dbReference>
<keyword evidence="3" id="KW-0732">Signal</keyword>
<sequence>MNKKRNFAKMALLGALLCGLASPTFVGCKDYDDDIKDLQEQITSNKKEIDDILQKIKDGQYVQKVESVAEGIKITLGSGDVVTIKNGINGTNGTNGIDGVDGIDGVSPVLHIETIDGVDWFVDQNGVKVGEVPVPTPGEPGQPGQPGEPGQPGTPGVSGKSPYIIGEADANGLTAIGNWAVYDDEAKAWKDSGVKAVNAVDIHSAYVVEEADAFILNVWNDEKGEYESFYLPKAVNYIQSLVFSPTYSAGGLVNFVPVFRLFDDQTTQGEEVGLLTSNMNIDFILTPLAARPNISEENLSFILKEVVSLGRSVAPELVVNEGGMKDIDNGFSLNVSLNGMSDALYNSWRKGWMAFLQVKNDKVGIDYTTAAISIYNVPVYTSDLELHDAEGNDVRELAYNSDEIVDLNSEIKLCDGYELLENMNFDLSGVTYTVECSFENYAGVPIATADAAGFVVENNTVKMKEAKTNYIGNKCIATVVAKLGEVELASGSYTITVTAEPIEVAYANEEIFGQDGATKEWANATVNFYFGSADATSDDFQKKLYTVAGCATLAEFLALVDEAEFATNLAAQTGDVKFRWYGASSSVTYYGLRIVAPLTAEWKTYDLAIDIPLNNGTVVKFSTTIDLTMPDLSGVLVKRPAFWEGNQMLIVGSKDGANPYLMEGDLLDAYNPYTLPAGVTLSFKKVTQTATVVLNDTKLTWDGDEFDGTNNIVSMIPVVTYGANGIEKELTSFDAKFVNPVKALTWTFVNKTLTDNAAAVQELALTEGLAMVDRFGDALIEPSGAIKGDYATIYGLEAIQFAIVKVEVDGVKVENETKLSITDENKLAWNNVGGAAIVKPMTVTLKASMVNAWGVQESQVVTVTVKVNSGN</sequence>
<reference evidence="4 5" key="1">
    <citation type="submission" date="2018-08" db="EMBL/GenBank/DDBJ databases">
        <title>A genome reference for cultivated species of the human gut microbiota.</title>
        <authorList>
            <person name="Zou Y."/>
            <person name="Xue W."/>
            <person name="Luo G."/>
        </authorList>
    </citation>
    <scope>NUCLEOTIDE SEQUENCE [LARGE SCALE GENOMIC DNA]</scope>
    <source>
        <strain evidence="4 5">AF14-49</strain>
    </source>
</reference>
<evidence type="ECO:0000256" key="3">
    <source>
        <dbReference type="SAM" id="SignalP"/>
    </source>
</evidence>
<evidence type="ECO:0000256" key="1">
    <source>
        <dbReference type="SAM" id="Coils"/>
    </source>
</evidence>
<dbReference type="EMBL" id="QRZA01000009">
    <property type="protein sequence ID" value="RGV34095.1"/>
    <property type="molecule type" value="Genomic_DNA"/>
</dbReference>